<keyword evidence="1" id="KW-0472">Membrane</keyword>
<sequence>MPPDHQAVWAVKVALAYFLIGLGSMLMVVSAVNDVRIAVPATGGRMESVKDTARFKVGI</sequence>
<reference evidence="2" key="1">
    <citation type="submission" date="2024-03" db="EMBL/GenBank/DDBJ databases">
        <title>Complete genome sequence of Sulfurisphaera javensis strain KD-1.</title>
        <authorList>
            <person name="Sakai H."/>
            <person name="Nur N."/>
            <person name="Suwanto A."/>
            <person name="Kurosawa N."/>
        </authorList>
    </citation>
    <scope>NUCLEOTIDE SEQUENCE</scope>
    <source>
        <strain evidence="2">KD-1</strain>
    </source>
</reference>
<proteinExistence type="predicted"/>
<protein>
    <submittedName>
        <fullName evidence="2">Uncharacterized protein</fullName>
    </submittedName>
</protein>
<dbReference type="AlphaFoldDB" id="A0AAT9GUM9"/>
<dbReference type="RefSeq" id="WP_369610135.1">
    <property type="nucleotide sequence ID" value="NZ_AP031322.1"/>
</dbReference>
<dbReference type="KEGG" id="sjv:SJAV_25840"/>
<name>A0AAT9GUM9_9CREN</name>
<organism evidence="2">
    <name type="scientific">Sulfurisphaera javensis</name>
    <dbReference type="NCBI Taxonomy" id="2049879"/>
    <lineage>
        <taxon>Archaea</taxon>
        <taxon>Thermoproteota</taxon>
        <taxon>Thermoprotei</taxon>
        <taxon>Sulfolobales</taxon>
        <taxon>Sulfolobaceae</taxon>
        <taxon>Sulfurisphaera</taxon>
    </lineage>
</organism>
<keyword evidence="1" id="KW-1133">Transmembrane helix</keyword>
<dbReference type="GeneID" id="92355541"/>
<evidence type="ECO:0000256" key="1">
    <source>
        <dbReference type="SAM" id="Phobius"/>
    </source>
</evidence>
<feature type="transmembrane region" description="Helical" evidence="1">
    <location>
        <begin position="6"/>
        <end position="29"/>
    </location>
</feature>
<evidence type="ECO:0000313" key="2">
    <source>
        <dbReference type="EMBL" id="BFH74640.1"/>
    </source>
</evidence>
<accession>A0AAT9GUM9</accession>
<gene>
    <name evidence="2" type="ORF">SJAV_25840</name>
</gene>
<dbReference type="EMBL" id="AP031322">
    <property type="protein sequence ID" value="BFH74640.1"/>
    <property type="molecule type" value="Genomic_DNA"/>
</dbReference>
<keyword evidence="1" id="KW-0812">Transmembrane</keyword>